<feature type="domain" description="RNA-binding S4" evidence="13">
    <location>
        <begin position="108"/>
        <end position="174"/>
    </location>
</feature>
<evidence type="ECO:0000256" key="6">
    <source>
        <dbReference type="ARBA" id="ARBA00023242"/>
    </source>
</evidence>
<dbReference type="InterPro" id="IPR001912">
    <property type="entry name" value="Ribosomal_uS4_N"/>
</dbReference>
<comment type="similarity">
    <text evidence="2">Belongs to the universal ribosomal protein uS4 family.</text>
</comment>
<evidence type="ECO:0000256" key="4">
    <source>
        <dbReference type="ARBA" id="ARBA00022730"/>
    </source>
</evidence>
<dbReference type="GO" id="GO:0032040">
    <property type="term" value="C:small-subunit processome"/>
    <property type="evidence" value="ECO:0007669"/>
    <property type="project" value="TreeGrafter"/>
</dbReference>
<dbReference type="GeneID" id="63784439"/>
<reference evidence="15 16" key="1">
    <citation type="submission" date="2016-07" db="EMBL/GenBank/DDBJ databases">
        <title>Pervasive Adenine N6-methylation of Active Genes in Fungi.</title>
        <authorList>
            <consortium name="DOE Joint Genome Institute"/>
            <person name="Mondo S.J."/>
            <person name="Dannebaum R.O."/>
            <person name="Kuo R.C."/>
            <person name="Labutti K."/>
            <person name="Haridas S."/>
            <person name="Kuo A."/>
            <person name="Salamov A."/>
            <person name="Ahrendt S.R."/>
            <person name="Lipzen A."/>
            <person name="Sullivan W."/>
            <person name="Andreopoulos W.B."/>
            <person name="Clum A."/>
            <person name="Lindquist E."/>
            <person name="Daum C."/>
            <person name="Ramamoorthy G.K."/>
            <person name="Gryganskyi A."/>
            <person name="Culley D."/>
            <person name="Magnuson J.K."/>
            <person name="James T.Y."/>
            <person name="O'Malley M.A."/>
            <person name="Stajich J.E."/>
            <person name="Spatafora J.W."/>
            <person name="Visel A."/>
            <person name="Grigoriev I.V."/>
        </authorList>
    </citation>
    <scope>NUCLEOTIDE SEQUENCE [LARGE SCALE GENOMIC DNA]</scope>
    <source>
        <strain evidence="15 16">12-1054</strain>
    </source>
</reference>
<dbReference type="PROSITE" id="PS50889">
    <property type="entry name" value="S4"/>
    <property type="match status" value="1"/>
</dbReference>
<dbReference type="InterPro" id="IPR022801">
    <property type="entry name" value="Ribosomal_uS4"/>
</dbReference>
<evidence type="ECO:0000256" key="3">
    <source>
        <dbReference type="ARBA" id="ARBA00022517"/>
    </source>
</evidence>
<evidence type="ECO:0000313" key="16">
    <source>
        <dbReference type="Proteomes" id="UP000193685"/>
    </source>
</evidence>
<evidence type="ECO:0000256" key="11">
    <source>
        <dbReference type="ARBA" id="ARBA00072223"/>
    </source>
</evidence>
<dbReference type="EMBL" id="MCFI01000012">
    <property type="protein sequence ID" value="ORY81033.1"/>
    <property type="molecule type" value="Genomic_DNA"/>
</dbReference>
<evidence type="ECO:0000256" key="9">
    <source>
        <dbReference type="ARBA" id="ARBA00063402"/>
    </source>
</evidence>
<proteinExistence type="inferred from homology"/>
<dbReference type="CDD" id="cd00165">
    <property type="entry name" value="S4"/>
    <property type="match status" value="1"/>
</dbReference>
<comment type="function">
    <text evidence="8">Component of the U3 small nucleolar ribonucleoprotein. Required for the early cleavages at sites A0, A1 and A2 during 18S ribosomal pre-RNA processing.</text>
</comment>
<keyword evidence="5 12" id="KW-0694">RNA-binding</keyword>
<protein>
    <recommendedName>
        <fullName evidence="10">U3 small nucleolar ribonucleoprotein protein IMP3</fullName>
    </recommendedName>
    <alternativeName>
        <fullName evidence="11">U3 small nucleolar ribonucleoprotein protein imp3</fullName>
    </alternativeName>
</protein>
<evidence type="ECO:0000256" key="12">
    <source>
        <dbReference type="PROSITE-ProRule" id="PRU00182"/>
    </source>
</evidence>
<keyword evidence="3" id="KW-0690">Ribosome biogenesis</keyword>
<evidence type="ECO:0000313" key="15">
    <source>
        <dbReference type="EMBL" id="ORY81033.1"/>
    </source>
</evidence>
<accession>A0A1Y2FAW3</accession>
<dbReference type="SMART" id="SM00363">
    <property type="entry name" value="S4"/>
    <property type="match status" value="1"/>
</dbReference>
<evidence type="ECO:0000256" key="8">
    <source>
        <dbReference type="ARBA" id="ARBA00057162"/>
    </source>
</evidence>
<dbReference type="PANTHER" id="PTHR11831:SF1">
    <property type="entry name" value="U3 SMALL NUCLEOLAR RIBONUCLEOPROTEIN PROTEIN IMP3"/>
    <property type="match status" value="1"/>
</dbReference>
<name>A0A1Y2FAW3_PROLT</name>
<dbReference type="SMART" id="SM01390">
    <property type="entry name" value="Ribosomal_S4"/>
    <property type="match status" value="1"/>
</dbReference>
<evidence type="ECO:0000256" key="1">
    <source>
        <dbReference type="ARBA" id="ARBA00004604"/>
    </source>
</evidence>
<dbReference type="GO" id="GO:0019843">
    <property type="term" value="F:rRNA binding"/>
    <property type="evidence" value="ECO:0007669"/>
    <property type="project" value="UniProtKB-KW"/>
</dbReference>
<dbReference type="RefSeq" id="XP_040724678.1">
    <property type="nucleotide sequence ID" value="XM_040867840.1"/>
</dbReference>
<dbReference type="Pfam" id="PF00163">
    <property type="entry name" value="Ribosomal_S4"/>
    <property type="match status" value="1"/>
</dbReference>
<organism evidence="15 16">
    <name type="scientific">Protomyces lactucae-debilis</name>
    <dbReference type="NCBI Taxonomy" id="2754530"/>
    <lineage>
        <taxon>Eukaryota</taxon>
        <taxon>Fungi</taxon>
        <taxon>Dikarya</taxon>
        <taxon>Ascomycota</taxon>
        <taxon>Taphrinomycotina</taxon>
        <taxon>Taphrinomycetes</taxon>
        <taxon>Taphrinales</taxon>
        <taxon>Protomycetaceae</taxon>
        <taxon>Protomyces</taxon>
    </lineage>
</organism>
<evidence type="ECO:0000259" key="13">
    <source>
        <dbReference type="SMART" id="SM00363"/>
    </source>
</evidence>
<keyword evidence="6" id="KW-0539">Nucleus</keyword>
<dbReference type="GO" id="GO:0030515">
    <property type="term" value="F:snoRNA binding"/>
    <property type="evidence" value="ECO:0007669"/>
    <property type="project" value="TreeGrafter"/>
</dbReference>
<comment type="subunit">
    <text evidence="9">Component of a heterotrimeric complex containing IMP3, IMP4 and MPP10.</text>
</comment>
<dbReference type="Gene3D" id="3.10.290.10">
    <property type="entry name" value="RNA-binding S4 domain"/>
    <property type="match status" value="1"/>
</dbReference>
<dbReference type="FunFam" id="3.10.290.10:FF:000006">
    <property type="entry name" value="U3 small nucleolar ribonucleoprotein IMP3"/>
    <property type="match status" value="1"/>
</dbReference>
<keyword evidence="16" id="KW-1185">Reference proteome</keyword>
<feature type="domain" description="Small ribosomal subunit protein uS4 N-terminal" evidence="14">
    <location>
        <begin position="3"/>
        <end position="107"/>
    </location>
</feature>
<evidence type="ECO:0000256" key="2">
    <source>
        <dbReference type="ARBA" id="ARBA00007465"/>
    </source>
</evidence>
<comment type="caution">
    <text evidence="15">The sequence shown here is derived from an EMBL/GenBank/DDBJ whole genome shotgun (WGS) entry which is preliminary data.</text>
</comment>
<dbReference type="AlphaFoldDB" id="A0A1Y2FAW3"/>
<evidence type="ECO:0000259" key="14">
    <source>
        <dbReference type="SMART" id="SM01390"/>
    </source>
</evidence>
<comment type="subcellular location">
    <subcellularLocation>
        <location evidence="1">Nucleus</location>
        <location evidence="1">Nucleolus</location>
    </subcellularLocation>
</comment>
<dbReference type="GO" id="GO:0042274">
    <property type="term" value="P:ribosomal small subunit biogenesis"/>
    <property type="evidence" value="ECO:0007669"/>
    <property type="project" value="TreeGrafter"/>
</dbReference>
<dbReference type="PANTHER" id="PTHR11831">
    <property type="entry name" value="30S 40S RIBOSOMAL PROTEIN"/>
    <property type="match status" value="1"/>
</dbReference>
<dbReference type="GO" id="GO:0006364">
    <property type="term" value="P:rRNA processing"/>
    <property type="evidence" value="ECO:0007669"/>
    <property type="project" value="TreeGrafter"/>
</dbReference>
<sequence>MRELKHHERKLLKKVDLFTYKSEQNHRDLQVIRRYHIQNREEYFQYNKLCGALKHLAHKLADLPPENTFRKKHERLLLDKVFSLGLVPSATKLSEIQNKITVSAFCRRRLAITLCRLKMAETVRIAITYIEQGHVRVGPETVTDPAYLVSRNLEDYVTWVDSSKIKRTIAKYNDKLDDFDLLQV</sequence>
<evidence type="ECO:0000256" key="5">
    <source>
        <dbReference type="ARBA" id="ARBA00022884"/>
    </source>
</evidence>
<dbReference type="GO" id="GO:0034457">
    <property type="term" value="C:Mpp10 complex"/>
    <property type="evidence" value="ECO:0007669"/>
    <property type="project" value="TreeGrafter"/>
</dbReference>
<dbReference type="SUPFAM" id="SSF55174">
    <property type="entry name" value="Alpha-L RNA-binding motif"/>
    <property type="match status" value="1"/>
</dbReference>
<dbReference type="OrthoDB" id="10248812at2759"/>
<keyword evidence="4" id="KW-0699">rRNA-binding</keyword>
<evidence type="ECO:0000256" key="10">
    <source>
        <dbReference type="ARBA" id="ARBA00069727"/>
    </source>
</evidence>
<dbReference type="InterPro" id="IPR036986">
    <property type="entry name" value="S4_RNA-bd_sf"/>
</dbReference>
<dbReference type="STRING" id="56484.A0A1Y2FAW3"/>
<dbReference type="InterPro" id="IPR002942">
    <property type="entry name" value="S4_RNA-bd"/>
</dbReference>
<keyword evidence="7" id="KW-0687">Ribonucleoprotein</keyword>
<dbReference type="OMA" id="FRIKHEQ"/>
<dbReference type="Pfam" id="PF01479">
    <property type="entry name" value="S4"/>
    <property type="match status" value="1"/>
</dbReference>
<dbReference type="Proteomes" id="UP000193685">
    <property type="component" value="Unassembled WGS sequence"/>
</dbReference>
<evidence type="ECO:0000256" key="7">
    <source>
        <dbReference type="ARBA" id="ARBA00023274"/>
    </source>
</evidence>
<gene>
    <name evidence="15" type="ORF">BCR37DRAFT_348372</name>
</gene>